<accession>A0AA40SPQ9</accession>
<evidence type="ECO:0000313" key="4">
    <source>
        <dbReference type="Proteomes" id="UP000549113"/>
    </source>
</evidence>
<keyword evidence="2" id="KW-0812">Transmembrane</keyword>
<keyword evidence="2" id="KW-0472">Membrane</keyword>
<sequence>MARVGGRNAIFAWIVGLVCAAVVVGLGVLALPMLPATVGWMAQQAGDRPPGATTADDELDPTDPVECRDLYVDALWSALVWTDESVLTPSTDAPTTTATPVVEALSPVVRMTCSWKSDKGEIHTTVATVATDAGAIATAALPGLGFACTEQEARVRCVRTEEELTETIETGGGLWLSTSQNAWYPVDYHRRVADRVFVVDETPGEADAESS</sequence>
<keyword evidence="2" id="KW-1133">Transmembrane helix</keyword>
<evidence type="ECO:0000256" key="1">
    <source>
        <dbReference type="SAM" id="MobiDB-lite"/>
    </source>
</evidence>
<feature type="region of interest" description="Disordered" evidence="1">
    <location>
        <begin position="43"/>
        <end position="63"/>
    </location>
</feature>
<evidence type="ECO:0000256" key="2">
    <source>
        <dbReference type="SAM" id="Phobius"/>
    </source>
</evidence>
<reference evidence="3 4" key="1">
    <citation type="submission" date="2020-08" db="EMBL/GenBank/DDBJ databases">
        <title>Sequencing the genomes of 1000 actinobacteria strains.</title>
        <authorList>
            <person name="Klenk H.-P."/>
        </authorList>
    </citation>
    <scope>NUCLEOTIDE SEQUENCE [LARGE SCALE GENOMIC DNA]</scope>
    <source>
        <strain evidence="3 4">DSM 19600</strain>
    </source>
</reference>
<gene>
    <name evidence="3" type="ORF">BKA10_001952</name>
</gene>
<dbReference type="EMBL" id="JACIFH010000001">
    <property type="protein sequence ID" value="MBB4140158.1"/>
    <property type="molecule type" value="Genomic_DNA"/>
</dbReference>
<comment type="caution">
    <text evidence="3">The sequence shown here is derived from an EMBL/GenBank/DDBJ whole genome shotgun (WGS) entry which is preliminary data.</text>
</comment>
<name>A0AA40SPQ9_9MICO</name>
<organism evidence="3 4">
    <name type="scientific">Microbacterium invictum</name>
    <dbReference type="NCBI Taxonomy" id="515415"/>
    <lineage>
        <taxon>Bacteria</taxon>
        <taxon>Bacillati</taxon>
        <taxon>Actinomycetota</taxon>
        <taxon>Actinomycetes</taxon>
        <taxon>Micrococcales</taxon>
        <taxon>Microbacteriaceae</taxon>
        <taxon>Microbacterium</taxon>
    </lineage>
</organism>
<proteinExistence type="predicted"/>
<evidence type="ECO:0000313" key="3">
    <source>
        <dbReference type="EMBL" id="MBB4140158.1"/>
    </source>
</evidence>
<protein>
    <submittedName>
        <fullName evidence="3">Uncharacterized protein</fullName>
    </submittedName>
</protein>
<dbReference type="RefSeq" id="WP_183499734.1">
    <property type="nucleotide sequence ID" value="NZ_BAABCO010000002.1"/>
</dbReference>
<dbReference type="Proteomes" id="UP000549113">
    <property type="component" value="Unassembled WGS sequence"/>
</dbReference>
<dbReference type="AlphaFoldDB" id="A0AA40SPQ9"/>
<keyword evidence="4" id="KW-1185">Reference proteome</keyword>
<feature type="transmembrane region" description="Helical" evidence="2">
    <location>
        <begin position="12"/>
        <end position="34"/>
    </location>
</feature>